<keyword evidence="10 12" id="KW-1133">Transmembrane helix</keyword>
<feature type="transmembrane region" description="Helical" evidence="12">
    <location>
        <begin position="47"/>
        <end position="69"/>
    </location>
</feature>
<feature type="transmembrane region" description="Helical" evidence="12">
    <location>
        <begin position="143"/>
        <end position="160"/>
    </location>
</feature>
<name>A0A7Z6ZV54_9GAMM</name>
<feature type="transmembrane region" description="Helical" evidence="12">
    <location>
        <begin position="90"/>
        <end position="111"/>
    </location>
</feature>
<keyword evidence="7 12" id="KW-0831">Ubiquinone biosynthesis</keyword>
<reference evidence="15" key="1">
    <citation type="journal article" date="2018" name="Front. Microbiol.">
        <title>Genome-Based Analysis Reveals the Taxonomy and Diversity of the Family Idiomarinaceae.</title>
        <authorList>
            <person name="Liu Y."/>
            <person name="Lai Q."/>
            <person name="Shao Z."/>
        </authorList>
    </citation>
    <scope>NUCLEOTIDE SEQUENCE [LARGE SCALE GENOMIC DNA]</scope>
    <source>
        <strain evidence="15">KYW314</strain>
    </source>
</reference>
<sequence>MRWFSPDRLHAYWRLMRADRPIGTYLLAWPTLMALLIAGSGEPSLRVVVLFMIGVFIMRSAGCVINDFADRKIDGHVTRTQLRPLATGELVAWQALLLFVLLLTIALFIVLQFNQQTLWLSLGAVAVATLYPFCKRFTQLPQLVLGIAFSFGILMAFTALDQGLPIAAWILFVTNVVWTTAYDTEYAMADRSDDVKIGVKSTAILFGGYDRAMIALLQLLTLAGFAGLGWHLQFGWIFWLSLIIVAILFAWQQKMIWWREPPRCFAAFLHNNHVGYVLTLGIAIDYWF</sequence>
<dbReference type="AlphaFoldDB" id="A0A7Z6ZV54"/>
<keyword evidence="15" id="KW-1185">Reference proteome</keyword>
<feature type="transmembrane region" description="Helical" evidence="12">
    <location>
        <begin position="21"/>
        <end position="41"/>
    </location>
</feature>
<dbReference type="GO" id="GO:0008412">
    <property type="term" value="F:4-hydroxybenzoate polyprenyltransferase activity"/>
    <property type="evidence" value="ECO:0007669"/>
    <property type="project" value="UniProtKB-UniRule"/>
</dbReference>
<evidence type="ECO:0000256" key="9">
    <source>
        <dbReference type="ARBA" id="ARBA00022842"/>
    </source>
</evidence>
<evidence type="ECO:0000256" key="2">
    <source>
        <dbReference type="ARBA" id="ARBA00004141"/>
    </source>
</evidence>
<dbReference type="GO" id="GO:0006744">
    <property type="term" value="P:ubiquinone biosynthetic process"/>
    <property type="evidence" value="ECO:0007669"/>
    <property type="project" value="UniProtKB-UniRule"/>
</dbReference>
<evidence type="ECO:0000256" key="13">
    <source>
        <dbReference type="NCBIfam" id="TIGR01474"/>
    </source>
</evidence>
<keyword evidence="5 12" id="KW-0997">Cell inner membrane</keyword>
<evidence type="ECO:0000256" key="6">
    <source>
        <dbReference type="ARBA" id="ARBA00022679"/>
    </source>
</evidence>
<dbReference type="InterPro" id="IPR039653">
    <property type="entry name" value="Prenyltransferase"/>
</dbReference>
<dbReference type="CDD" id="cd13959">
    <property type="entry name" value="PT_UbiA_COQ2"/>
    <property type="match status" value="1"/>
</dbReference>
<organism evidence="14 15">
    <name type="scientific">Pseudidiomarina aestuarii</name>
    <dbReference type="NCBI Taxonomy" id="624146"/>
    <lineage>
        <taxon>Bacteria</taxon>
        <taxon>Pseudomonadati</taxon>
        <taxon>Pseudomonadota</taxon>
        <taxon>Gammaproteobacteria</taxon>
        <taxon>Alteromonadales</taxon>
        <taxon>Idiomarinaceae</taxon>
        <taxon>Pseudidiomarina</taxon>
    </lineage>
</organism>
<comment type="pathway">
    <text evidence="12">Cofactor biosynthesis; ubiquinone biosynthesis.</text>
</comment>
<keyword evidence="8 12" id="KW-0812">Transmembrane</keyword>
<evidence type="ECO:0000256" key="12">
    <source>
        <dbReference type="HAMAP-Rule" id="MF_01635"/>
    </source>
</evidence>
<feature type="transmembrane region" description="Helical" evidence="12">
    <location>
        <begin position="166"/>
        <end position="182"/>
    </location>
</feature>
<dbReference type="Gene3D" id="1.20.120.1780">
    <property type="entry name" value="UbiA prenyltransferase"/>
    <property type="match status" value="1"/>
</dbReference>
<dbReference type="PANTHER" id="PTHR11048:SF28">
    <property type="entry name" value="4-HYDROXYBENZOATE POLYPRENYLTRANSFERASE, MITOCHONDRIAL"/>
    <property type="match status" value="1"/>
</dbReference>
<gene>
    <name evidence="12 14" type="primary">ubiA</name>
    <name evidence="14" type="ORF">CWE22_07050</name>
</gene>
<evidence type="ECO:0000256" key="7">
    <source>
        <dbReference type="ARBA" id="ARBA00022688"/>
    </source>
</evidence>
<evidence type="ECO:0000313" key="15">
    <source>
        <dbReference type="Proteomes" id="UP000287766"/>
    </source>
</evidence>
<dbReference type="EMBL" id="PIPR01000001">
    <property type="protein sequence ID" value="RUO41898.1"/>
    <property type="molecule type" value="Genomic_DNA"/>
</dbReference>
<evidence type="ECO:0000313" key="14">
    <source>
        <dbReference type="EMBL" id="RUO41898.1"/>
    </source>
</evidence>
<evidence type="ECO:0000256" key="11">
    <source>
        <dbReference type="ARBA" id="ARBA00023136"/>
    </source>
</evidence>
<dbReference type="InterPro" id="IPR044878">
    <property type="entry name" value="UbiA_sf"/>
</dbReference>
<dbReference type="FunFam" id="1.10.357.140:FF:000002">
    <property type="entry name" value="4-hydroxybenzoate octaprenyltransferase"/>
    <property type="match status" value="1"/>
</dbReference>
<evidence type="ECO:0000256" key="5">
    <source>
        <dbReference type="ARBA" id="ARBA00022519"/>
    </source>
</evidence>
<protein>
    <recommendedName>
        <fullName evidence="12 13">4-hydroxybenzoate octaprenyltransferase</fullName>
        <ecNumber evidence="12 13">2.5.1.39</ecNumber>
    </recommendedName>
    <alternativeName>
        <fullName evidence="12">4-HB polyprenyltransferase</fullName>
    </alternativeName>
</protein>
<evidence type="ECO:0000256" key="3">
    <source>
        <dbReference type="ARBA" id="ARBA00005985"/>
    </source>
</evidence>
<dbReference type="EC" id="2.5.1.39" evidence="12 13"/>
<comment type="catalytic activity">
    <reaction evidence="12">
        <text>all-trans-octaprenyl diphosphate + 4-hydroxybenzoate = 4-hydroxy-3-(all-trans-octaprenyl)benzoate + diphosphate</text>
        <dbReference type="Rhea" id="RHEA:27782"/>
        <dbReference type="ChEBI" id="CHEBI:1617"/>
        <dbReference type="ChEBI" id="CHEBI:17879"/>
        <dbReference type="ChEBI" id="CHEBI:33019"/>
        <dbReference type="ChEBI" id="CHEBI:57711"/>
        <dbReference type="EC" id="2.5.1.39"/>
    </reaction>
</comment>
<dbReference type="InterPro" id="IPR030470">
    <property type="entry name" value="UbiA_prenylTrfase_CS"/>
</dbReference>
<keyword evidence="4 12" id="KW-1003">Cell membrane</keyword>
<keyword evidence="9 12" id="KW-0460">Magnesium</keyword>
<dbReference type="FunFam" id="1.20.120.1780:FF:000001">
    <property type="entry name" value="4-hydroxybenzoate octaprenyltransferase"/>
    <property type="match status" value="1"/>
</dbReference>
<evidence type="ECO:0000256" key="10">
    <source>
        <dbReference type="ARBA" id="ARBA00022989"/>
    </source>
</evidence>
<dbReference type="HAMAP" id="MF_01635">
    <property type="entry name" value="UbiA"/>
    <property type="match status" value="1"/>
</dbReference>
<keyword evidence="6 12" id="KW-0808">Transferase</keyword>
<evidence type="ECO:0000256" key="1">
    <source>
        <dbReference type="ARBA" id="ARBA00001946"/>
    </source>
</evidence>
<dbReference type="RefSeq" id="WP_169930627.1">
    <property type="nucleotide sequence ID" value="NZ_PIPR01000001.1"/>
</dbReference>
<dbReference type="PROSITE" id="PS00943">
    <property type="entry name" value="UBIA"/>
    <property type="match status" value="1"/>
</dbReference>
<dbReference type="UniPathway" id="UPA00232"/>
<comment type="function">
    <text evidence="12">Catalyzes the prenylation of para-hydroxybenzoate (PHB) with an all-trans polyprenyl group. Mediates the second step in the final reaction sequence of ubiquinone-8 (UQ-8) biosynthesis, which is the condensation of the polyisoprenoid side chain with PHB, generating the first membrane-bound Q intermediate 3-octaprenyl-4-hydroxybenzoate.</text>
</comment>
<dbReference type="GO" id="GO:0005886">
    <property type="term" value="C:plasma membrane"/>
    <property type="evidence" value="ECO:0007669"/>
    <property type="project" value="UniProtKB-SubCell"/>
</dbReference>
<proteinExistence type="inferred from homology"/>
<evidence type="ECO:0000256" key="8">
    <source>
        <dbReference type="ARBA" id="ARBA00022692"/>
    </source>
</evidence>
<comment type="caution">
    <text evidence="14">The sequence shown here is derived from an EMBL/GenBank/DDBJ whole genome shotgun (WGS) entry which is preliminary data.</text>
</comment>
<feature type="transmembrane region" description="Helical" evidence="12">
    <location>
        <begin position="117"/>
        <end position="134"/>
    </location>
</feature>
<feature type="transmembrane region" description="Helical" evidence="12">
    <location>
        <begin position="203"/>
        <end position="228"/>
    </location>
</feature>
<dbReference type="Proteomes" id="UP000287766">
    <property type="component" value="Unassembled WGS sequence"/>
</dbReference>
<dbReference type="InterPro" id="IPR006370">
    <property type="entry name" value="HB_polyprenyltransferase-like"/>
</dbReference>
<comment type="cofactor">
    <cofactor evidence="1 12">
        <name>Mg(2+)</name>
        <dbReference type="ChEBI" id="CHEBI:18420"/>
    </cofactor>
</comment>
<dbReference type="PANTHER" id="PTHR11048">
    <property type="entry name" value="PRENYLTRANSFERASES"/>
    <property type="match status" value="1"/>
</dbReference>
<comment type="subcellular location">
    <subcellularLocation>
        <location evidence="12">Cell inner membrane</location>
        <topology evidence="12">Multi-pass membrane protein</topology>
    </subcellularLocation>
    <subcellularLocation>
        <location evidence="2">Membrane</location>
        <topology evidence="2">Multi-pass membrane protein</topology>
    </subcellularLocation>
</comment>
<feature type="transmembrane region" description="Helical" evidence="12">
    <location>
        <begin position="234"/>
        <end position="251"/>
    </location>
</feature>
<dbReference type="NCBIfam" id="TIGR01474">
    <property type="entry name" value="ubiA_proteo"/>
    <property type="match status" value="1"/>
</dbReference>
<comment type="similarity">
    <text evidence="3 12">Belongs to the UbiA prenyltransferase family.</text>
</comment>
<dbReference type="InterPro" id="IPR000537">
    <property type="entry name" value="UbiA_prenyltransferase"/>
</dbReference>
<evidence type="ECO:0000256" key="4">
    <source>
        <dbReference type="ARBA" id="ARBA00022475"/>
    </source>
</evidence>
<keyword evidence="11 12" id="KW-0472">Membrane</keyword>
<dbReference type="Pfam" id="PF01040">
    <property type="entry name" value="UbiA"/>
    <property type="match status" value="1"/>
</dbReference>
<accession>A0A7Z6ZV54</accession>
<dbReference type="Gene3D" id="1.10.357.140">
    <property type="entry name" value="UbiA prenyltransferase"/>
    <property type="match status" value="1"/>
</dbReference>